<dbReference type="EMBL" id="JAVRQU010000015">
    <property type="protein sequence ID" value="KAK5694777.1"/>
    <property type="molecule type" value="Genomic_DNA"/>
</dbReference>
<accession>A0AAN7W3H6</accession>
<gene>
    <name evidence="1" type="primary">UPC2_2</name>
    <name evidence="1" type="ORF">LTR97_009367</name>
</gene>
<organism evidence="1 2">
    <name type="scientific">Elasticomyces elasticus</name>
    <dbReference type="NCBI Taxonomy" id="574655"/>
    <lineage>
        <taxon>Eukaryota</taxon>
        <taxon>Fungi</taxon>
        <taxon>Dikarya</taxon>
        <taxon>Ascomycota</taxon>
        <taxon>Pezizomycotina</taxon>
        <taxon>Dothideomycetes</taxon>
        <taxon>Dothideomycetidae</taxon>
        <taxon>Mycosphaerellales</taxon>
        <taxon>Teratosphaeriaceae</taxon>
        <taxon>Elasticomyces</taxon>
    </lineage>
</organism>
<dbReference type="GO" id="GO:0001228">
    <property type="term" value="F:DNA-binding transcription activator activity, RNA polymerase II-specific"/>
    <property type="evidence" value="ECO:0007669"/>
    <property type="project" value="TreeGrafter"/>
</dbReference>
<dbReference type="InterPro" id="IPR053157">
    <property type="entry name" value="Sterol_Uptake_Regulator"/>
</dbReference>
<name>A0AAN7W3H6_9PEZI</name>
<dbReference type="Proteomes" id="UP001310594">
    <property type="component" value="Unassembled WGS sequence"/>
</dbReference>
<evidence type="ECO:0000313" key="2">
    <source>
        <dbReference type="Proteomes" id="UP001310594"/>
    </source>
</evidence>
<comment type="caution">
    <text evidence="1">The sequence shown here is derived from an EMBL/GenBank/DDBJ whole genome shotgun (WGS) entry which is preliminary data.</text>
</comment>
<dbReference type="PANTHER" id="PTHR47784:SF5">
    <property type="entry name" value="STEROL UPTAKE CONTROL PROTEIN 2"/>
    <property type="match status" value="1"/>
</dbReference>
<proteinExistence type="predicted"/>
<evidence type="ECO:0000313" key="1">
    <source>
        <dbReference type="EMBL" id="KAK5694777.1"/>
    </source>
</evidence>
<reference evidence="1" key="1">
    <citation type="submission" date="2023-08" db="EMBL/GenBank/DDBJ databases">
        <title>Black Yeasts Isolated from many extreme environments.</title>
        <authorList>
            <person name="Coleine C."/>
            <person name="Stajich J.E."/>
            <person name="Selbmann L."/>
        </authorList>
    </citation>
    <scope>NUCLEOTIDE SEQUENCE</scope>
    <source>
        <strain evidence="1">CCFEE 5810</strain>
    </source>
</reference>
<protein>
    <submittedName>
        <fullName evidence="1">Transcription factor</fullName>
    </submittedName>
</protein>
<dbReference type="PANTHER" id="PTHR47784">
    <property type="entry name" value="STEROL UPTAKE CONTROL PROTEIN 2"/>
    <property type="match status" value="1"/>
</dbReference>
<sequence length="422" mass="47974">MALNANIMLQELQLPPIRTKRRHRKSRMGCFLCKERRVKVASLWGEYENEGCHARLAVCVYPEHGKEIPPGKPLLKPDGAVLENISPVPSIESPPYMVSSSSELEVSETELAQCYLAHVSNSFGSGPERDWVWHVHIPSLALCFPTVRDGMYTLAAMFMHFSKRPCTSKFVDAANFYGTRFVETSRKQLARLEPSESDANLVCARLLFVLGLAFHREFRGTGFQYSDPIMWSWVHLLSGVKTVQQGILQSGQAIHPTILLDMTRHLHPNDESPQDGTLEFHLLVAYIRETQHERSAALRTLALNIGVSLDQQQRLHCLHAVQMLDEVPQHLQLVDREDVIRVLGACLASMHRDFLDMLEQLHHVALAIYAHWLLMLVLTEDLWVVDDMGRASLDQVLSTVHEPEMEHVLSFPRKALTYLRIV</sequence>
<dbReference type="AlphaFoldDB" id="A0AAN7W3H6"/>